<evidence type="ECO:0000256" key="1">
    <source>
        <dbReference type="ARBA" id="ARBA00001971"/>
    </source>
</evidence>
<keyword evidence="2 4" id="KW-0479">Metal-binding</keyword>
<dbReference type="InterPro" id="IPR002401">
    <property type="entry name" value="Cyt_P450_E_grp-I"/>
</dbReference>
<dbReference type="GO" id="GO:0020037">
    <property type="term" value="F:heme binding"/>
    <property type="evidence" value="ECO:0007669"/>
    <property type="project" value="InterPro"/>
</dbReference>
<keyword evidence="4 5" id="KW-0349">Heme</keyword>
<dbReference type="GO" id="GO:0005506">
    <property type="term" value="F:iron ion binding"/>
    <property type="evidence" value="ECO:0007669"/>
    <property type="project" value="InterPro"/>
</dbReference>
<dbReference type="OrthoDB" id="3934656at2759"/>
<dbReference type="InterPro" id="IPR001128">
    <property type="entry name" value="Cyt_P450"/>
</dbReference>
<organism evidence="6 7">
    <name type="scientific">Rhizodiscina lignyota</name>
    <dbReference type="NCBI Taxonomy" id="1504668"/>
    <lineage>
        <taxon>Eukaryota</taxon>
        <taxon>Fungi</taxon>
        <taxon>Dikarya</taxon>
        <taxon>Ascomycota</taxon>
        <taxon>Pezizomycotina</taxon>
        <taxon>Dothideomycetes</taxon>
        <taxon>Pleosporomycetidae</taxon>
        <taxon>Aulographales</taxon>
        <taxon>Rhizodiscinaceae</taxon>
        <taxon>Rhizodiscina</taxon>
    </lineage>
</organism>
<evidence type="ECO:0000256" key="2">
    <source>
        <dbReference type="ARBA" id="ARBA00022723"/>
    </source>
</evidence>
<keyword evidence="3 4" id="KW-0408">Iron</keyword>
<reference evidence="6" key="1">
    <citation type="journal article" date="2020" name="Stud. Mycol.">
        <title>101 Dothideomycetes genomes: a test case for predicting lifestyles and emergence of pathogens.</title>
        <authorList>
            <person name="Haridas S."/>
            <person name="Albert R."/>
            <person name="Binder M."/>
            <person name="Bloem J."/>
            <person name="Labutti K."/>
            <person name="Salamov A."/>
            <person name="Andreopoulos B."/>
            <person name="Baker S."/>
            <person name="Barry K."/>
            <person name="Bills G."/>
            <person name="Bluhm B."/>
            <person name="Cannon C."/>
            <person name="Castanera R."/>
            <person name="Culley D."/>
            <person name="Daum C."/>
            <person name="Ezra D."/>
            <person name="Gonzalez J."/>
            <person name="Henrissat B."/>
            <person name="Kuo A."/>
            <person name="Liang C."/>
            <person name="Lipzen A."/>
            <person name="Lutzoni F."/>
            <person name="Magnuson J."/>
            <person name="Mondo S."/>
            <person name="Nolan M."/>
            <person name="Ohm R."/>
            <person name="Pangilinan J."/>
            <person name="Park H.-J."/>
            <person name="Ramirez L."/>
            <person name="Alfaro M."/>
            <person name="Sun H."/>
            <person name="Tritt A."/>
            <person name="Yoshinaga Y."/>
            <person name="Zwiers L.-H."/>
            <person name="Turgeon B."/>
            <person name="Goodwin S."/>
            <person name="Spatafora J."/>
            <person name="Crous P."/>
            <person name="Grigoriev I."/>
        </authorList>
    </citation>
    <scope>NUCLEOTIDE SEQUENCE</scope>
    <source>
        <strain evidence="6">CBS 133067</strain>
    </source>
</reference>
<proteinExistence type="inferred from homology"/>
<dbReference type="Pfam" id="PF00067">
    <property type="entry name" value="p450"/>
    <property type="match status" value="1"/>
</dbReference>
<dbReference type="AlphaFoldDB" id="A0A9P4ICF5"/>
<dbReference type="PANTHER" id="PTHR24305:SF85">
    <property type="entry name" value="P450, PUTATIVE (EUROFUNG)-RELATED"/>
    <property type="match status" value="1"/>
</dbReference>
<evidence type="ECO:0000256" key="4">
    <source>
        <dbReference type="PIRSR" id="PIRSR602401-1"/>
    </source>
</evidence>
<dbReference type="InterPro" id="IPR036396">
    <property type="entry name" value="Cyt_P450_sf"/>
</dbReference>
<feature type="binding site" description="axial binding residue" evidence="4">
    <location>
        <position position="461"/>
    </location>
    <ligand>
        <name>heme</name>
        <dbReference type="ChEBI" id="CHEBI:30413"/>
    </ligand>
    <ligandPart>
        <name>Fe</name>
        <dbReference type="ChEBI" id="CHEBI:18248"/>
    </ligandPart>
</feature>
<evidence type="ECO:0000256" key="3">
    <source>
        <dbReference type="ARBA" id="ARBA00023004"/>
    </source>
</evidence>
<keyword evidence="5" id="KW-0503">Monooxygenase</keyword>
<dbReference type="InterPro" id="IPR017972">
    <property type="entry name" value="Cyt_P450_CS"/>
</dbReference>
<accession>A0A9P4ICF5</accession>
<dbReference type="EMBL" id="ML978128">
    <property type="protein sequence ID" value="KAF2097443.1"/>
    <property type="molecule type" value="Genomic_DNA"/>
</dbReference>
<evidence type="ECO:0000313" key="7">
    <source>
        <dbReference type="Proteomes" id="UP000799772"/>
    </source>
</evidence>
<dbReference type="Gene3D" id="1.10.630.10">
    <property type="entry name" value="Cytochrome P450"/>
    <property type="match status" value="1"/>
</dbReference>
<sequence length="518" mass="59005">MTVSLGTVGEAGFAHVTVRNCMLTFVGIIVYKILSQIIYYRFFHPLAKFPGPFWASVTRLWIAYHNIKEDEVYLELEMHKKLGPVLRITPTLLLVSDATQLPNIYNRQANKTPHYVTGSFGETESLFNMREHRIHAHFRKIAAGPYAFSNIKKMEPLVDENMRKWIEKMDTIFAQSGKEFEFADWAVYMAYDIVSEIGFGAPFGFIDSGSDVGGLIQGFHDGLLPFGLMARLWPATEFIKKTPFGKAFVASPDQDTGIGALMRYRDKLIAQRQKDLEAGLLGRVDLLQTFLDARDDKGEPLDMDYIRAEILLILLAGADTTGTAFQGMMFHVLTSEGVYEKLMKEIDDATRSGHLSAMPQYDEVLKCCPYYVACVKETMRLNPSAPNIFPRLVSKGGIQLEGKFVPEGTEITCNPFLVHRDENIYGPDAGDFRPERWLEDEEKAKLYEKYNFTFGYGARVCLGKDIALMELYKGPLQFFRTFRPQFVDLERPGRYVIRGGVSFWKDMYMKIERRASVV</sequence>
<comment type="cofactor">
    <cofactor evidence="1 4">
        <name>heme</name>
        <dbReference type="ChEBI" id="CHEBI:30413"/>
    </cofactor>
</comment>
<dbReference type="PRINTS" id="PR00463">
    <property type="entry name" value="EP450I"/>
</dbReference>
<gene>
    <name evidence="6" type="ORF">NA57DRAFT_77701</name>
</gene>
<dbReference type="GO" id="GO:0016705">
    <property type="term" value="F:oxidoreductase activity, acting on paired donors, with incorporation or reduction of molecular oxygen"/>
    <property type="evidence" value="ECO:0007669"/>
    <property type="project" value="InterPro"/>
</dbReference>
<keyword evidence="7" id="KW-1185">Reference proteome</keyword>
<dbReference type="SUPFAM" id="SSF48264">
    <property type="entry name" value="Cytochrome P450"/>
    <property type="match status" value="1"/>
</dbReference>
<dbReference type="Proteomes" id="UP000799772">
    <property type="component" value="Unassembled WGS sequence"/>
</dbReference>
<protein>
    <submittedName>
        <fullName evidence="6">Cytochrome P450</fullName>
    </submittedName>
</protein>
<evidence type="ECO:0000256" key="5">
    <source>
        <dbReference type="RuleBase" id="RU000461"/>
    </source>
</evidence>
<dbReference type="InterPro" id="IPR050121">
    <property type="entry name" value="Cytochrome_P450_monoxygenase"/>
</dbReference>
<dbReference type="GO" id="GO:0004497">
    <property type="term" value="F:monooxygenase activity"/>
    <property type="evidence" value="ECO:0007669"/>
    <property type="project" value="UniProtKB-KW"/>
</dbReference>
<dbReference type="CDD" id="cd11060">
    <property type="entry name" value="CYP57A1-like"/>
    <property type="match status" value="1"/>
</dbReference>
<name>A0A9P4ICF5_9PEZI</name>
<comment type="similarity">
    <text evidence="5">Belongs to the cytochrome P450 family.</text>
</comment>
<dbReference type="PRINTS" id="PR00385">
    <property type="entry name" value="P450"/>
</dbReference>
<dbReference type="PANTHER" id="PTHR24305">
    <property type="entry name" value="CYTOCHROME P450"/>
    <property type="match status" value="1"/>
</dbReference>
<keyword evidence="5" id="KW-0560">Oxidoreductase</keyword>
<evidence type="ECO:0000313" key="6">
    <source>
        <dbReference type="EMBL" id="KAF2097443.1"/>
    </source>
</evidence>
<comment type="caution">
    <text evidence="6">The sequence shown here is derived from an EMBL/GenBank/DDBJ whole genome shotgun (WGS) entry which is preliminary data.</text>
</comment>
<dbReference type="PROSITE" id="PS00086">
    <property type="entry name" value="CYTOCHROME_P450"/>
    <property type="match status" value="1"/>
</dbReference>